<reference evidence="8 9" key="1">
    <citation type="submission" date="2017-05" db="EMBL/GenBank/DDBJ databases">
        <authorList>
            <person name="Varghese N."/>
            <person name="Submissions S."/>
        </authorList>
    </citation>
    <scope>NUCLEOTIDE SEQUENCE [LARGE SCALE GENOMIC DNA]</scope>
    <source>
        <strain evidence="8 9">DSM 46834</strain>
    </source>
</reference>
<evidence type="ECO:0000256" key="1">
    <source>
        <dbReference type="ARBA" id="ARBA00007277"/>
    </source>
</evidence>
<comment type="similarity">
    <text evidence="1">Belongs to the glycerophosphoryl diester phosphodiesterase family.</text>
</comment>
<dbReference type="EMBL" id="FXTJ01000001">
    <property type="protein sequence ID" value="SMO39938.1"/>
    <property type="molecule type" value="Genomic_DNA"/>
</dbReference>
<evidence type="ECO:0000256" key="3">
    <source>
        <dbReference type="ARBA" id="ARBA00022729"/>
    </source>
</evidence>
<dbReference type="InterPro" id="IPR030395">
    <property type="entry name" value="GP_PDE_dom"/>
</dbReference>
<dbReference type="PANTHER" id="PTHR43620">
    <property type="entry name" value="GLYCEROPHOSPHORYL DIESTER PHOSPHODIESTERASE"/>
    <property type="match status" value="1"/>
</dbReference>
<dbReference type="InterPro" id="IPR017946">
    <property type="entry name" value="PLC-like_Pdiesterase_TIM-brl"/>
</dbReference>
<comment type="catalytic activity">
    <reaction evidence="6">
        <text>a sn-glycero-3-phosphodiester + H2O = an alcohol + sn-glycerol 3-phosphate + H(+)</text>
        <dbReference type="Rhea" id="RHEA:12969"/>
        <dbReference type="ChEBI" id="CHEBI:15377"/>
        <dbReference type="ChEBI" id="CHEBI:15378"/>
        <dbReference type="ChEBI" id="CHEBI:30879"/>
        <dbReference type="ChEBI" id="CHEBI:57597"/>
        <dbReference type="ChEBI" id="CHEBI:83408"/>
        <dbReference type="EC" id="3.1.4.46"/>
    </reaction>
</comment>
<organism evidence="8 9">
    <name type="scientific">Geodermatophilus aquaeductus</name>
    <dbReference type="NCBI Taxonomy" id="1564161"/>
    <lineage>
        <taxon>Bacteria</taxon>
        <taxon>Bacillati</taxon>
        <taxon>Actinomycetota</taxon>
        <taxon>Actinomycetes</taxon>
        <taxon>Geodermatophilales</taxon>
        <taxon>Geodermatophilaceae</taxon>
        <taxon>Geodermatophilus</taxon>
    </lineage>
</organism>
<dbReference type="GO" id="GO:0006629">
    <property type="term" value="P:lipid metabolic process"/>
    <property type="evidence" value="ECO:0007669"/>
    <property type="project" value="InterPro"/>
</dbReference>
<proteinExistence type="inferred from homology"/>
<keyword evidence="4" id="KW-0319">Glycerol metabolism</keyword>
<accession>A0A521AYM8</accession>
<dbReference type="GO" id="GO:0042597">
    <property type="term" value="C:periplasmic space"/>
    <property type="evidence" value="ECO:0007669"/>
    <property type="project" value="TreeGrafter"/>
</dbReference>
<keyword evidence="5" id="KW-0378">Hydrolase</keyword>
<dbReference type="GO" id="GO:0006071">
    <property type="term" value="P:glycerol metabolic process"/>
    <property type="evidence" value="ECO:0007669"/>
    <property type="project" value="UniProtKB-KW"/>
</dbReference>
<dbReference type="AlphaFoldDB" id="A0A521AYM8"/>
<keyword evidence="3" id="KW-0732">Signal</keyword>
<sequence>MHATESLATHARVRSSDPFVVGHRGACAYRPEHTIASYELAIDMGADFIEPDIVVTRDGALVARHENELSRTTDVATRPEFADRRTTRRVGRKRRSGWFAEDFTLAELRTLRAVERHPDLRPLNTAYDGHFGVLTLEEVVELVRRRSTPQRQVRVLAELKKPSWSAEHGQPMTELVAAELRRLDATAPDGPVVLQSFDTAGLRRLRADLGDDGPTMFQLVDRASCDDHLLTNAGLRAVSTYAQGIAPSIDRILLRDAEHRMTGVSDLVPRAHAAGLTVVPWTLAAENTFLPLHLRSSDDPAAPGDALGAARLLLALGVDGVITDNPDVVVAARAALQDPERTRPMRVLSA</sequence>
<evidence type="ECO:0000256" key="2">
    <source>
        <dbReference type="ARBA" id="ARBA00012247"/>
    </source>
</evidence>
<gene>
    <name evidence="8" type="ORF">SAMN06273567_101449</name>
</gene>
<dbReference type="SUPFAM" id="SSF51695">
    <property type="entry name" value="PLC-like phosphodiesterases"/>
    <property type="match status" value="1"/>
</dbReference>
<protein>
    <recommendedName>
        <fullName evidence="2">glycerophosphodiester phosphodiesterase</fullName>
        <ecNumber evidence="2">3.1.4.46</ecNumber>
    </recommendedName>
</protein>
<evidence type="ECO:0000256" key="6">
    <source>
        <dbReference type="ARBA" id="ARBA00047512"/>
    </source>
</evidence>
<name>A0A521AYM8_9ACTN</name>
<dbReference type="GO" id="GO:0008889">
    <property type="term" value="F:glycerophosphodiester phosphodiesterase activity"/>
    <property type="evidence" value="ECO:0007669"/>
    <property type="project" value="UniProtKB-EC"/>
</dbReference>
<dbReference type="RefSeq" id="WP_142456713.1">
    <property type="nucleotide sequence ID" value="NZ_FXTJ01000001.1"/>
</dbReference>
<keyword evidence="9" id="KW-1185">Reference proteome</keyword>
<dbReference type="PANTHER" id="PTHR43620:SF7">
    <property type="entry name" value="GLYCEROPHOSPHODIESTER PHOSPHODIESTERASE GDPD5-RELATED"/>
    <property type="match status" value="1"/>
</dbReference>
<dbReference type="Pfam" id="PF03009">
    <property type="entry name" value="GDPD"/>
    <property type="match status" value="1"/>
</dbReference>
<dbReference type="PROSITE" id="PS51704">
    <property type="entry name" value="GP_PDE"/>
    <property type="match status" value="1"/>
</dbReference>
<evidence type="ECO:0000313" key="8">
    <source>
        <dbReference type="EMBL" id="SMO39938.1"/>
    </source>
</evidence>
<evidence type="ECO:0000256" key="5">
    <source>
        <dbReference type="ARBA" id="ARBA00022801"/>
    </source>
</evidence>
<dbReference type="Proteomes" id="UP000317484">
    <property type="component" value="Unassembled WGS sequence"/>
</dbReference>
<feature type="domain" description="GP-PDE" evidence="7">
    <location>
        <begin position="18"/>
        <end position="333"/>
    </location>
</feature>
<dbReference type="EC" id="3.1.4.46" evidence="2"/>
<evidence type="ECO:0000256" key="4">
    <source>
        <dbReference type="ARBA" id="ARBA00022798"/>
    </source>
</evidence>
<evidence type="ECO:0000259" key="7">
    <source>
        <dbReference type="PROSITE" id="PS51704"/>
    </source>
</evidence>
<evidence type="ECO:0000313" key="9">
    <source>
        <dbReference type="Proteomes" id="UP000317484"/>
    </source>
</evidence>
<dbReference type="Gene3D" id="3.20.20.190">
    <property type="entry name" value="Phosphatidylinositol (PI) phosphodiesterase"/>
    <property type="match status" value="1"/>
</dbReference>